<protein>
    <recommendedName>
        <fullName evidence="5">pyruvate, water dikinase</fullName>
        <ecNumber evidence="5">2.7.9.2</ecNumber>
    </recommendedName>
    <alternativeName>
        <fullName evidence="12">Pyruvate, water dikinase</fullName>
    </alternativeName>
</protein>
<keyword evidence="7" id="KW-0479">Metal-binding</keyword>
<proteinExistence type="inferred from homology"/>
<dbReference type="EMBL" id="CAFBOZ010000074">
    <property type="protein sequence ID" value="CAB5001099.1"/>
    <property type="molecule type" value="Genomic_DNA"/>
</dbReference>
<evidence type="ECO:0000256" key="2">
    <source>
        <dbReference type="ARBA" id="ARBA00002988"/>
    </source>
</evidence>
<keyword evidence="11" id="KW-0460">Magnesium</keyword>
<dbReference type="Gene3D" id="3.30.1490.20">
    <property type="entry name" value="ATP-grasp fold, A domain"/>
    <property type="match status" value="1"/>
</dbReference>
<comment type="catalytic activity">
    <reaction evidence="13">
        <text>pyruvate + ATP + H2O = phosphoenolpyruvate + AMP + phosphate + 2 H(+)</text>
        <dbReference type="Rhea" id="RHEA:11364"/>
        <dbReference type="ChEBI" id="CHEBI:15361"/>
        <dbReference type="ChEBI" id="CHEBI:15377"/>
        <dbReference type="ChEBI" id="CHEBI:15378"/>
        <dbReference type="ChEBI" id="CHEBI:30616"/>
        <dbReference type="ChEBI" id="CHEBI:43474"/>
        <dbReference type="ChEBI" id="CHEBI:58702"/>
        <dbReference type="ChEBI" id="CHEBI:456215"/>
        <dbReference type="EC" id="2.7.9.2"/>
    </reaction>
</comment>
<dbReference type="UniPathway" id="UPA00138"/>
<gene>
    <name evidence="15" type="ORF">UFOPK3992_00646</name>
</gene>
<reference evidence="15" key="1">
    <citation type="submission" date="2020-05" db="EMBL/GenBank/DDBJ databases">
        <authorList>
            <person name="Chiriac C."/>
            <person name="Salcher M."/>
            <person name="Ghai R."/>
            <person name="Kavagutti S V."/>
        </authorList>
    </citation>
    <scope>NUCLEOTIDE SEQUENCE</scope>
</reference>
<keyword evidence="9" id="KW-0418">Kinase</keyword>
<keyword evidence="8" id="KW-0547">Nucleotide-binding</keyword>
<evidence type="ECO:0000256" key="11">
    <source>
        <dbReference type="ARBA" id="ARBA00022842"/>
    </source>
</evidence>
<evidence type="ECO:0000256" key="12">
    <source>
        <dbReference type="ARBA" id="ARBA00033470"/>
    </source>
</evidence>
<evidence type="ECO:0000256" key="5">
    <source>
        <dbReference type="ARBA" id="ARBA00011996"/>
    </source>
</evidence>
<dbReference type="GO" id="GO:0006094">
    <property type="term" value="P:gluconeogenesis"/>
    <property type="evidence" value="ECO:0007669"/>
    <property type="project" value="UniProtKB-UniPathway"/>
</dbReference>
<evidence type="ECO:0000256" key="7">
    <source>
        <dbReference type="ARBA" id="ARBA00022723"/>
    </source>
</evidence>
<dbReference type="GO" id="GO:0005524">
    <property type="term" value="F:ATP binding"/>
    <property type="evidence" value="ECO:0007669"/>
    <property type="project" value="UniProtKB-KW"/>
</dbReference>
<evidence type="ECO:0000256" key="8">
    <source>
        <dbReference type="ARBA" id="ARBA00022741"/>
    </source>
</evidence>
<dbReference type="InterPro" id="IPR013815">
    <property type="entry name" value="ATP_grasp_subdomain_1"/>
</dbReference>
<comment type="cofactor">
    <cofactor evidence="1">
        <name>Mg(2+)</name>
        <dbReference type="ChEBI" id="CHEBI:18420"/>
    </cofactor>
</comment>
<dbReference type="EC" id="2.7.9.2" evidence="5"/>
<comment type="similarity">
    <text evidence="4">Belongs to the PEP-utilizing enzyme family.</text>
</comment>
<dbReference type="GO" id="GO:0046872">
    <property type="term" value="F:metal ion binding"/>
    <property type="evidence" value="ECO:0007669"/>
    <property type="project" value="UniProtKB-KW"/>
</dbReference>
<dbReference type="GO" id="GO:0008986">
    <property type="term" value="F:pyruvate, water dikinase activity"/>
    <property type="evidence" value="ECO:0007669"/>
    <property type="project" value="UniProtKB-EC"/>
</dbReference>
<dbReference type="PANTHER" id="PTHR43030">
    <property type="entry name" value="PHOSPHOENOLPYRUVATE SYNTHASE"/>
    <property type="match status" value="1"/>
</dbReference>
<name>A0A6J7PCD4_9ZZZZ</name>
<evidence type="ECO:0000256" key="10">
    <source>
        <dbReference type="ARBA" id="ARBA00022840"/>
    </source>
</evidence>
<dbReference type="AlphaFoldDB" id="A0A6J7PCD4"/>
<keyword evidence="10" id="KW-0067">ATP-binding</keyword>
<sequence>MRILWIESTMPGEAVRLSGSKMGRLAELVQTGSNVPRAFAVTVEAFRDQMTTTGLDTLIDAEVASLDPEDSAAVEAAGDRIRGAIVTTPLLEAIEADIIESYEELSDRCSDLNVPTAVRSSATGEDGNDSSFAGIFDTFLGVAGADNVVDAVRGCWASLFSPRAVAYRAQRGISHHDMPMAVGVVELVQARASGVAFSIHPVTGKSDRIVIEANWGFGEAVVQGLVTPDNFEVGKADLRILRSTINDKTVVSAFDFAVGRVSETAMPDRLRRRACLDEEQVAAVASAVLGIERHYDYPVDVEWVLDRHRQPGGPISIVQSRPITVVEAQKPSVPYDPMALATKYLFAKGT</sequence>
<evidence type="ECO:0000256" key="13">
    <source>
        <dbReference type="ARBA" id="ARBA00047700"/>
    </source>
</evidence>
<evidence type="ECO:0000313" key="15">
    <source>
        <dbReference type="EMBL" id="CAB5001099.1"/>
    </source>
</evidence>
<feature type="domain" description="Pyruvate phosphate dikinase AMP/ATP-binding" evidence="14">
    <location>
        <begin position="17"/>
        <end position="331"/>
    </location>
</feature>
<evidence type="ECO:0000256" key="6">
    <source>
        <dbReference type="ARBA" id="ARBA00022679"/>
    </source>
</evidence>
<keyword evidence="6" id="KW-0808">Transferase</keyword>
<comment type="pathway">
    <text evidence="3">Carbohydrate biosynthesis; gluconeogenesis.</text>
</comment>
<evidence type="ECO:0000256" key="4">
    <source>
        <dbReference type="ARBA" id="ARBA00007837"/>
    </source>
</evidence>
<evidence type="ECO:0000259" key="14">
    <source>
        <dbReference type="Pfam" id="PF01326"/>
    </source>
</evidence>
<dbReference type="PANTHER" id="PTHR43030:SF1">
    <property type="entry name" value="PHOSPHOENOLPYRUVATE SYNTHASE"/>
    <property type="match status" value="1"/>
</dbReference>
<dbReference type="InterPro" id="IPR002192">
    <property type="entry name" value="PPDK_AMP/ATP-bd"/>
</dbReference>
<evidence type="ECO:0000256" key="1">
    <source>
        <dbReference type="ARBA" id="ARBA00001946"/>
    </source>
</evidence>
<organism evidence="15">
    <name type="scientific">freshwater metagenome</name>
    <dbReference type="NCBI Taxonomy" id="449393"/>
    <lineage>
        <taxon>unclassified sequences</taxon>
        <taxon>metagenomes</taxon>
        <taxon>ecological metagenomes</taxon>
    </lineage>
</organism>
<dbReference type="Gene3D" id="3.30.470.20">
    <property type="entry name" value="ATP-grasp fold, B domain"/>
    <property type="match status" value="1"/>
</dbReference>
<evidence type="ECO:0000256" key="9">
    <source>
        <dbReference type="ARBA" id="ARBA00022777"/>
    </source>
</evidence>
<evidence type="ECO:0000256" key="3">
    <source>
        <dbReference type="ARBA" id="ARBA00004742"/>
    </source>
</evidence>
<dbReference type="InterPro" id="IPR006319">
    <property type="entry name" value="PEP_synth"/>
</dbReference>
<dbReference type="Pfam" id="PF01326">
    <property type="entry name" value="PPDK_N"/>
    <property type="match status" value="1"/>
</dbReference>
<dbReference type="SUPFAM" id="SSF56059">
    <property type="entry name" value="Glutathione synthetase ATP-binding domain-like"/>
    <property type="match status" value="1"/>
</dbReference>
<comment type="function">
    <text evidence="2">Catalyzes the phosphorylation of pyruvate to phosphoenolpyruvate.</text>
</comment>
<accession>A0A6J7PCD4</accession>